<dbReference type="FunFam" id="2.60.40.420:FF:000067">
    <property type="entry name" value="Cupredoxin superfamily protein"/>
    <property type="match status" value="1"/>
</dbReference>
<evidence type="ECO:0000313" key="15">
    <source>
        <dbReference type="Proteomes" id="UP000241394"/>
    </source>
</evidence>
<dbReference type="InterPro" id="IPR003245">
    <property type="entry name" value="Phytocyanin_dom"/>
</dbReference>
<proteinExistence type="predicted"/>
<reference evidence="15" key="2">
    <citation type="journal article" date="2018" name="BMC Genomics">
        <title>A manually annotated Actinidia chinensis var. chinensis (kiwifruit) genome highlights the challenges associated with draft genomes and gene prediction in plants.</title>
        <authorList>
            <person name="Pilkington S.M."/>
            <person name="Crowhurst R."/>
            <person name="Hilario E."/>
            <person name="Nardozza S."/>
            <person name="Fraser L."/>
            <person name="Peng Y."/>
            <person name="Gunaseelan K."/>
            <person name="Simpson R."/>
            <person name="Tahir J."/>
            <person name="Deroles S.C."/>
            <person name="Templeton K."/>
            <person name="Luo Z."/>
            <person name="Davy M."/>
            <person name="Cheng C."/>
            <person name="McNeilage M."/>
            <person name="Scaglione D."/>
            <person name="Liu Y."/>
            <person name="Zhang Q."/>
            <person name="Datson P."/>
            <person name="De Silva N."/>
            <person name="Gardiner S.E."/>
            <person name="Bassett H."/>
            <person name="Chagne D."/>
            <person name="McCallum J."/>
            <person name="Dzierzon H."/>
            <person name="Deng C."/>
            <person name="Wang Y.Y."/>
            <person name="Barron L."/>
            <person name="Manako K."/>
            <person name="Bowen J."/>
            <person name="Foster T.M."/>
            <person name="Erridge Z.A."/>
            <person name="Tiffin H."/>
            <person name="Waite C.N."/>
            <person name="Davies K.M."/>
            <person name="Grierson E.P."/>
            <person name="Laing W.A."/>
            <person name="Kirk R."/>
            <person name="Chen X."/>
            <person name="Wood M."/>
            <person name="Montefiori M."/>
            <person name="Brummell D.A."/>
            <person name="Schwinn K.E."/>
            <person name="Catanach A."/>
            <person name="Fullerton C."/>
            <person name="Li D."/>
            <person name="Meiyalaghan S."/>
            <person name="Nieuwenhuizen N."/>
            <person name="Read N."/>
            <person name="Prakash R."/>
            <person name="Hunter D."/>
            <person name="Zhang H."/>
            <person name="McKenzie M."/>
            <person name="Knabel M."/>
            <person name="Harris A."/>
            <person name="Allan A.C."/>
            <person name="Gleave A."/>
            <person name="Chen A."/>
            <person name="Janssen B.J."/>
            <person name="Plunkett B."/>
            <person name="Ampomah-Dwamena C."/>
            <person name="Voogd C."/>
            <person name="Leif D."/>
            <person name="Lafferty D."/>
            <person name="Souleyre E.J.F."/>
            <person name="Varkonyi-Gasic E."/>
            <person name="Gambi F."/>
            <person name="Hanley J."/>
            <person name="Yao J.L."/>
            <person name="Cheung J."/>
            <person name="David K.M."/>
            <person name="Warren B."/>
            <person name="Marsh K."/>
            <person name="Snowden K.C."/>
            <person name="Lin-Wang K."/>
            <person name="Brian L."/>
            <person name="Martinez-Sanchez M."/>
            <person name="Wang M."/>
            <person name="Ileperuma N."/>
            <person name="Macnee N."/>
            <person name="Campin R."/>
            <person name="McAtee P."/>
            <person name="Drummond R.S.M."/>
            <person name="Espley R.V."/>
            <person name="Ireland H.S."/>
            <person name="Wu R."/>
            <person name="Atkinson R.G."/>
            <person name="Karunairetnam S."/>
            <person name="Bulley S."/>
            <person name="Chunkath S."/>
            <person name="Hanley Z."/>
            <person name="Storey R."/>
            <person name="Thrimawithana A.H."/>
            <person name="Thomson S."/>
            <person name="David C."/>
            <person name="Testolin R."/>
            <person name="Huang H."/>
            <person name="Hellens R.P."/>
            <person name="Schaffer R.J."/>
        </authorList>
    </citation>
    <scope>NUCLEOTIDE SEQUENCE [LARGE SCALE GENOMIC DNA]</scope>
    <source>
        <strain evidence="15">cv. Red5</strain>
    </source>
</reference>
<dbReference type="PANTHER" id="PTHR33021">
    <property type="entry name" value="BLUE COPPER PROTEIN"/>
    <property type="match status" value="1"/>
</dbReference>
<comment type="caution">
    <text evidence="14">The sequence shown here is derived from an EMBL/GenBank/DDBJ whole genome shotgun (WGS) entry which is preliminary data.</text>
</comment>
<dbReference type="GO" id="GO:0046872">
    <property type="term" value="F:metal ion binding"/>
    <property type="evidence" value="ECO:0007669"/>
    <property type="project" value="UniProtKB-KW"/>
</dbReference>
<evidence type="ECO:0000313" key="14">
    <source>
        <dbReference type="EMBL" id="PSS08042.1"/>
    </source>
</evidence>
<evidence type="ECO:0000256" key="1">
    <source>
        <dbReference type="ARBA" id="ARBA00004479"/>
    </source>
</evidence>
<evidence type="ECO:0000256" key="9">
    <source>
        <dbReference type="ARBA" id="ARBA00023136"/>
    </source>
</evidence>
<feature type="chain" id="PRO_5015355346" evidence="12">
    <location>
        <begin position="21"/>
        <end position="131"/>
    </location>
</feature>
<evidence type="ECO:0000256" key="11">
    <source>
        <dbReference type="ARBA" id="ARBA00023180"/>
    </source>
</evidence>
<dbReference type="CDD" id="cd04216">
    <property type="entry name" value="Phytocyanin"/>
    <property type="match status" value="1"/>
</dbReference>
<dbReference type="Pfam" id="PF02298">
    <property type="entry name" value="Cu_bind_like"/>
    <property type="match status" value="1"/>
</dbReference>
<feature type="domain" description="Phytocyanin" evidence="13">
    <location>
        <begin position="29"/>
        <end position="128"/>
    </location>
</feature>
<evidence type="ECO:0000256" key="7">
    <source>
        <dbReference type="ARBA" id="ARBA00022989"/>
    </source>
</evidence>
<dbReference type="SUPFAM" id="SSF49503">
    <property type="entry name" value="Cupredoxins"/>
    <property type="match status" value="1"/>
</dbReference>
<evidence type="ECO:0000256" key="10">
    <source>
        <dbReference type="ARBA" id="ARBA00023157"/>
    </source>
</evidence>
<dbReference type="OMA" id="DGHCENG"/>
<dbReference type="STRING" id="1590841.A0A2R6QHE4"/>
<dbReference type="InterPro" id="IPR039391">
    <property type="entry name" value="Phytocyanin-like"/>
</dbReference>
<evidence type="ECO:0000256" key="4">
    <source>
        <dbReference type="ARBA" id="ARBA00022723"/>
    </source>
</evidence>
<dbReference type="Gramene" id="PSS08042">
    <property type="protein sequence ID" value="PSS08042"/>
    <property type="gene ID" value="CEY00_Acc18403"/>
</dbReference>
<keyword evidence="4" id="KW-0479">Metal-binding</keyword>
<dbReference type="InterPro" id="IPR008972">
    <property type="entry name" value="Cupredoxin"/>
</dbReference>
<dbReference type="GO" id="GO:0009610">
    <property type="term" value="P:response to symbiotic fungus"/>
    <property type="evidence" value="ECO:0007669"/>
    <property type="project" value="UniProtKB-ARBA"/>
</dbReference>
<dbReference type="GO" id="GO:0009055">
    <property type="term" value="F:electron transfer activity"/>
    <property type="evidence" value="ECO:0007669"/>
    <property type="project" value="InterPro"/>
</dbReference>
<keyword evidence="8" id="KW-0186">Copper</keyword>
<comment type="subcellular location">
    <subcellularLocation>
        <location evidence="1">Membrane</location>
        <topology evidence="1">Single-pass type I membrane protein</topology>
    </subcellularLocation>
</comment>
<name>A0A2R6QHE4_ACTCC</name>
<evidence type="ECO:0000259" key="13">
    <source>
        <dbReference type="PROSITE" id="PS51485"/>
    </source>
</evidence>
<evidence type="ECO:0000256" key="12">
    <source>
        <dbReference type="SAM" id="SignalP"/>
    </source>
</evidence>
<dbReference type="OrthoDB" id="687943at2759"/>
<dbReference type="Gene3D" id="2.60.40.420">
    <property type="entry name" value="Cupredoxins - blue copper proteins"/>
    <property type="match status" value="1"/>
</dbReference>
<evidence type="ECO:0000256" key="5">
    <source>
        <dbReference type="ARBA" id="ARBA00022729"/>
    </source>
</evidence>
<keyword evidence="11" id="KW-0325">Glycoprotein</keyword>
<keyword evidence="2" id="KW-0813">Transport</keyword>
<evidence type="ECO:0000256" key="3">
    <source>
        <dbReference type="ARBA" id="ARBA00022692"/>
    </source>
</evidence>
<keyword evidence="15" id="KW-1185">Reference proteome</keyword>
<evidence type="ECO:0000256" key="8">
    <source>
        <dbReference type="ARBA" id="ARBA00023008"/>
    </source>
</evidence>
<dbReference type="AlphaFoldDB" id="A0A2R6QHE4"/>
<keyword evidence="9" id="KW-0472">Membrane</keyword>
<dbReference type="InParanoid" id="A0A2R6QHE4"/>
<reference evidence="14 15" key="1">
    <citation type="submission" date="2017-07" db="EMBL/GenBank/DDBJ databases">
        <title>An improved, manually edited Actinidia chinensis var. chinensis (kiwifruit) genome highlights the challenges associated with draft genomes and gene prediction in plants.</title>
        <authorList>
            <person name="Pilkington S."/>
            <person name="Crowhurst R."/>
            <person name="Hilario E."/>
            <person name="Nardozza S."/>
            <person name="Fraser L."/>
            <person name="Peng Y."/>
            <person name="Gunaseelan K."/>
            <person name="Simpson R."/>
            <person name="Tahir J."/>
            <person name="Deroles S."/>
            <person name="Templeton K."/>
            <person name="Luo Z."/>
            <person name="Davy M."/>
            <person name="Cheng C."/>
            <person name="Mcneilage M."/>
            <person name="Scaglione D."/>
            <person name="Liu Y."/>
            <person name="Zhang Q."/>
            <person name="Datson P."/>
            <person name="De Silva N."/>
            <person name="Gardiner S."/>
            <person name="Bassett H."/>
            <person name="Chagne D."/>
            <person name="Mccallum J."/>
            <person name="Dzierzon H."/>
            <person name="Deng C."/>
            <person name="Wang Y.-Y."/>
            <person name="Barron N."/>
            <person name="Manako K."/>
            <person name="Bowen J."/>
            <person name="Foster T."/>
            <person name="Erridge Z."/>
            <person name="Tiffin H."/>
            <person name="Waite C."/>
            <person name="Davies K."/>
            <person name="Grierson E."/>
            <person name="Laing W."/>
            <person name="Kirk R."/>
            <person name="Chen X."/>
            <person name="Wood M."/>
            <person name="Montefiori M."/>
            <person name="Brummell D."/>
            <person name="Schwinn K."/>
            <person name="Catanach A."/>
            <person name="Fullerton C."/>
            <person name="Li D."/>
            <person name="Meiyalaghan S."/>
            <person name="Nieuwenhuizen N."/>
            <person name="Read N."/>
            <person name="Prakash R."/>
            <person name="Hunter D."/>
            <person name="Zhang H."/>
            <person name="Mckenzie M."/>
            <person name="Knabel M."/>
            <person name="Harris A."/>
            <person name="Allan A."/>
            <person name="Chen A."/>
            <person name="Janssen B."/>
            <person name="Plunkett B."/>
            <person name="Dwamena C."/>
            <person name="Voogd C."/>
            <person name="Leif D."/>
            <person name="Lafferty D."/>
            <person name="Souleyre E."/>
            <person name="Varkonyi-Gasic E."/>
            <person name="Gambi F."/>
            <person name="Hanley J."/>
            <person name="Yao J.-L."/>
            <person name="Cheung J."/>
            <person name="David K."/>
            <person name="Warren B."/>
            <person name="Marsh K."/>
            <person name="Snowden K."/>
            <person name="Lin-Wang K."/>
            <person name="Brian L."/>
            <person name="Martinez-Sanchez M."/>
            <person name="Wang M."/>
            <person name="Ileperuma N."/>
            <person name="Macnee N."/>
            <person name="Campin R."/>
            <person name="Mcatee P."/>
            <person name="Drummond R."/>
            <person name="Espley R."/>
            <person name="Ireland H."/>
            <person name="Wu R."/>
            <person name="Atkinson R."/>
            <person name="Karunairetnam S."/>
            <person name="Bulley S."/>
            <person name="Chunkath S."/>
            <person name="Hanley Z."/>
            <person name="Storey R."/>
            <person name="Thrimawithana A."/>
            <person name="Thomson S."/>
            <person name="David C."/>
            <person name="Testolin R."/>
        </authorList>
    </citation>
    <scope>NUCLEOTIDE SEQUENCE [LARGE SCALE GENOMIC DNA]</scope>
    <source>
        <strain evidence="15">cv. Red5</strain>
        <tissue evidence="14">Young leaf</tissue>
    </source>
</reference>
<protein>
    <submittedName>
        <fullName evidence="14">Stellacyanin like</fullName>
    </submittedName>
</protein>
<dbReference type="PANTHER" id="PTHR33021:SF171">
    <property type="entry name" value="BLUE COPPER-BINDING PROTEIN-LIKE"/>
    <property type="match status" value="1"/>
</dbReference>
<keyword evidence="3" id="KW-0812">Transmembrane</keyword>
<dbReference type="EMBL" id="NKQK01000016">
    <property type="protein sequence ID" value="PSS08042.1"/>
    <property type="molecule type" value="Genomic_DNA"/>
</dbReference>
<dbReference type="PROSITE" id="PS51485">
    <property type="entry name" value="PHYTOCYANIN"/>
    <property type="match status" value="1"/>
</dbReference>
<keyword evidence="10" id="KW-1015">Disulfide bond</keyword>
<keyword evidence="7" id="KW-1133">Transmembrane helix</keyword>
<feature type="signal peptide" evidence="12">
    <location>
        <begin position="1"/>
        <end position="20"/>
    </location>
</feature>
<accession>A0A2R6QHE4</accession>
<keyword evidence="6" id="KW-0249">Electron transport</keyword>
<sequence length="131" mass="14737">MLLRDHPLCVFISFLILTASLNVVDVRGATYLVGDSDGWTPFTNSTNWTRGKAFHVGDMLEFNYDKGLHNVMQVNSTTYQDCIKEANMEIFDSGNDSLVLSQAGQMWFICGVENHCENGQKLSINVLPREE</sequence>
<organism evidence="14 15">
    <name type="scientific">Actinidia chinensis var. chinensis</name>
    <name type="common">Chinese soft-hair kiwi</name>
    <dbReference type="NCBI Taxonomy" id="1590841"/>
    <lineage>
        <taxon>Eukaryota</taxon>
        <taxon>Viridiplantae</taxon>
        <taxon>Streptophyta</taxon>
        <taxon>Embryophyta</taxon>
        <taxon>Tracheophyta</taxon>
        <taxon>Spermatophyta</taxon>
        <taxon>Magnoliopsida</taxon>
        <taxon>eudicotyledons</taxon>
        <taxon>Gunneridae</taxon>
        <taxon>Pentapetalae</taxon>
        <taxon>asterids</taxon>
        <taxon>Ericales</taxon>
        <taxon>Actinidiaceae</taxon>
        <taxon>Actinidia</taxon>
    </lineage>
</organism>
<evidence type="ECO:0000256" key="6">
    <source>
        <dbReference type="ARBA" id="ARBA00022982"/>
    </source>
</evidence>
<gene>
    <name evidence="14" type="ORF">CEY00_Acc18403</name>
</gene>
<dbReference type="GO" id="GO:0005886">
    <property type="term" value="C:plasma membrane"/>
    <property type="evidence" value="ECO:0007669"/>
    <property type="project" value="TreeGrafter"/>
</dbReference>
<keyword evidence="5 12" id="KW-0732">Signal</keyword>
<dbReference type="Proteomes" id="UP000241394">
    <property type="component" value="Chromosome LG16"/>
</dbReference>
<evidence type="ECO:0000256" key="2">
    <source>
        <dbReference type="ARBA" id="ARBA00022448"/>
    </source>
</evidence>